<dbReference type="Proteomes" id="UP000192521">
    <property type="component" value="Unassembled WGS sequence"/>
</dbReference>
<proteinExistence type="predicted"/>
<evidence type="ECO:0000313" key="1">
    <source>
        <dbReference type="EMBL" id="ORJ51011.1"/>
    </source>
</evidence>
<organism evidence="1 2">
    <name type="scientific">Kluyvera intermedia</name>
    <name type="common">Enterobacter intermedius</name>
    <dbReference type="NCBI Taxonomy" id="61648"/>
    <lineage>
        <taxon>Bacteria</taxon>
        <taxon>Pseudomonadati</taxon>
        <taxon>Pseudomonadota</taxon>
        <taxon>Gammaproteobacteria</taxon>
        <taxon>Enterobacterales</taxon>
        <taxon>Enterobacteriaceae</taxon>
        <taxon>Kluyvera</taxon>
    </lineage>
</organism>
<reference evidence="1 2" key="1">
    <citation type="submission" date="2017-02" db="EMBL/GenBank/DDBJ databases">
        <title>Draft genome sequence of a Kluyvera intermedia isolate from a patient with a pancreatic abscess.</title>
        <authorList>
            <person name="Thele R."/>
        </authorList>
    </citation>
    <scope>NUCLEOTIDE SEQUENCE [LARGE SCALE GENOMIC DNA]</scope>
    <source>
        <strain evidence="1 2">FOSA7093</strain>
    </source>
</reference>
<protein>
    <submittedName>
        <fullName evidence="1">Uncharacterized protein</fullName>
    </submittedName>
</protein>
<dbReference type="RefSeq" id="WP_085005826.1">
    <property type="nucleotide sequence ID" value="NZ_MWPR01000008.1"/>
</dbReference>
<dbReference type="EMBL" id="MWPR01000008">
    <property type="protein sequence ID" value="ORJ51011.1"/>
    <property type="molecule type" value="Genomic_DNA"/>
</dbReference>
<sequence length="288" mass="33418">MKLSESLKIQQLVSKIENKTFDYHSIDSILIKLREFSGDNYVFHEISNFIAHNKERNEGKFSDYTNANFLKLMFFMKYTHNKEEFDIIKGVPFWVWHLVFVLISEMSESECQKKFRKSKAGIKERIRQKFIVKDEVFSAKPNAKKADLENLFTILSSFVIHSGNVFPPDDFFDEFVSCLKENSIKFSEDAIRESKDEILMCVLLLLHQTNFKFKSFSSASISISEENGNLSLSARLNLEPVKVLIVVLQTNLAVVEWCSRDVSEALSRTKELPENVTLDENFKLSFFS</sequence>
<gene>
    <name evidence="1" type="ORF">B2M27_07745</name>
</gene>
<comment type="caution">
    <text evidence="1">The sequence shown here is derived from an EMBL/GenBank/DDBJ whole genome shotgun (WGS) entry which is preliminary data.</text>
</comment>
<keyword evidence="2" id="KW-1185">Reference proteome</keyword>
<name>A0ABX3UHN2_KLUIN</name>
<accession>A0ABX3UHN2</accession>
<evidence type="ECO:0000313" key="2">
    <source>
        <dbReference type="Proteomes" id="UP000192521"/>
    </source>
</evidence>